<keyword evidence="5" id="KW-0489">Methyltransferase</keyword>
<dbReference type="InterPro" id="IPR039769">
    <property type="entry name" value="Bud23-like"/>
</dbReference>
<dbReference type="CDD" id="cd02440">
    <property type="entry name" value="AdoMet_MTases"/>
    <property type="match status" value="1"/>
</dbReference>
<evidence type="ECO:0000256" key="9">
    <source>
        <dbReference type="ARBA" id="ARBA00050374"/>
    </source>
</evidence>
<dbReference type="STRING" id="102285.A0A0R3TK77"/>
<evidence type="ECO:0000259" key="17">
    <source>
        <dbReference type="Pfam" id="PF12589"/>
    </source>
</evidence>
<dbReference type="InterPro" id="IPR013216">
    <property type="entry name" value="Methyltransf_11"/>
</dbReference>
<evidence type="ECO:0000256" key="14">
    <source>
        <dbReference type="ARBA" id="ARBA00081208"/>
    </source>
</evidence>
<dbReference type="Gene3D" id="3.40.50.150">
    <property type="entry name" value="Vaccinia Virus protein VP39"/>
    <property type="match status" value="1"/>
</dbReference>
<evidence type="ECO:0000256" key="5">
    <source>
        <dbReference type="ARBA" id="ARBA00022603"/>
    </source>
</evidence>
<comment type="subunit">
    <text evidence="11">Heterodimer with TRMT112; this heterodimerization is necessary for the metabolic stability and activity of the catalytic subunit BUD23. Interacts with GRIP1.</text>
</comment>
<evidence type="ECO:0000256" key="7">
    <source>
        <dbReference type="ARBA" id="ARBA00022691"/>
    </source>
</evidence>
<dbReference type="Pfam" id="PF12589">
    <property type="entry name" value="WBS_methylT"/>
    <property type="match status" value="1"/>
</dbReference>
<evidence type="ECO:0000256" key="6">
    <source>
        <dbReference type="ARBA" id="ARBA00022679"/>
    </source>
</evidence>
<evidence type="ECO:0000256" key="8">
    <source>
        <dbReference type="ARBA" id="ARBA00023242"/>
    </source>
</evidence>
<reference evidence="20" key="1">
    <citation type="submission" date="2017-02" db="UniProtKB">
        <authorList>
            <consortium name="WormBaseParasite"/>
        </authorList>
    </citation>
    <scope>IDENTIFICATION</scope>
</reference>
<evidence type="ECO:0000256" key="3">
    <source>
        <dbReference type="ARBA" id="ARBA00005547"/>
    </source>
</evidence>
<gene>
    <name evidence="18" type="ORF">HNAJ_LOCUS7546</name>
</gene>
<dbReference type="GO" id="GO:0005737">
    <property type="term" value="C:cytoplasm"/>
    <property type="evidence" value="ECO:0007669"/>
    <property type="project" value="UniProtKB-SubCell"/>
</dbReference>
<feature type="domain" description="18S rRNA (guanine(1575)-N(7))-methyltransferase Bud23 C-terminal" evidence="17">
    <location>
        <begin position="199"/>
        <end position="275"/>
    </location>
</feature>
<feature type="domain" description="Methyltransferase type 11" evidence="16">
    <location>
        <begin position="51"/>
        <end position="123"/>
    </location>
</feature>
<protein>
    <recommendedName>
        <fullName evidence="12">18S rRNA (guanine-N(7))-methyltransferase</fullName>
    </recommendedName>
    <alternativeName>
        <fullName evidence="14">Bud site selection protein 23 homolog</fullName>
    </alternativeName>
    <alternativeName>
        <fullName evidence="13">rRNA methyltransferase and ribosome maturation factor</fullName>
    </alternativeName>
</protein>
<evidence type="ECO:0000313" key="19">
    <source>
        <dbReference type="Proteomes" id="UP000278807"/>
    </source>
</evidence>
<dbReference type="InterPro" id="IPR022238">
    <property type="entry name" value="Bud23_C"/>
</dbReference>
<dbReference type="FunFam" id="3.40.50.150:FF:000017">
    <property type="entry name" value="probable 18S rRNA (Guanine-N(7))-methyltransferase"/>
    <property type="match status" value="1"/>
</dbReference>
<dbReference type="EMBL" id="UZAE01012074">
    <property type="protein sequence ID" value="VDO03406.1"/>
    <property type="molecule type" value="Genomic_DNA"/>
</dbReference>
<evidence type="ECO:0000259" key="16">
    <source>
        <dbReference type="Pfam" id="PF08241"/>
    </source>
</evidence>
<evidence type="ECO:0000256" key="2">
    <source>
        <dbReference type="ARBA" id="ARBA00004496"/>
    </source>
</evidence>
<comment type="function">
    <text evidence="10">S-adenosyl-L-methionine-dependent methyltransferase that specifically methylates the N(7) position of a guanine in 18S rRNA. Requires the methyltransferase adapter protein TRM112 for full rRNA methyltransferase activity. Involved in the pre-rRNA processing steps leading to small-subunit rRNA production independently of its RNA-modifying catalytic activity. Important for biogenesis end export of the 40S ribosomal subunit independent on its methyltransferase activity. Locus-specific steroid receptor coactivator. Potentiates transactivation by glucocorticoid (NR3C1), mineralocorticoid (NR3C2), androgen (AR) and progesterone (PGR) receptors. Required for the maintenance of open chromatin at the TSC22D3/GILZ locus to facilitate NR3C1 loading on the response elements. Required for maintenance of dimethylation on histone H3 'Lys-79' (H3K79me2), although direct histone methyltransferase activity is not observed in vitro.</text>
</comment>
<keyword evidence="4" id="KW-0963">Cytoplasm</keyword>
<accession>A0A0R3TK77</accession>
<keyword evidence="8" id="KW-0539">Nucleus</keyword>
<dbReference type="Proteomes" id="UP000278807">
    <property type="component" value="Unassembled WGS sequence"/>
</dbReference>
<comment type="similarity">
    <text evidence="3">Belongs to the class I-like SAM-binding methyltransferase superfamily. BUD23/WBSCR22 family.</text>
</comment>
<dbReference type="OrthoDB" id="2877at2759"/>
<evidence type="ECO:0000313" key="18">
    <source>
        <dbReference type="EMBL" id="VDO03406.1"/>
    </source>
</evidence>
<dbReference type="InterPro" id="IPR029063">
    <property type="entry name" value="SAM-dependent_MTases_sf"/>
</dbReference>
<reference evidence="18 19" key="2">
    <citation type="submission" date="2018-11" db="EMBL/GenBank/DDBJ databases">
        <authorList>
            <consortium name="Pathogen Informatics"/>
        </authorList>
    </citation>
    <scope>NUCLEOTIDE SEQUENCE [LARGE SCALE GENOMIC DNA]</scope>
</reference>
<keyword evidence="6" id="KW-0808">Transferase</keyword>
<evidence type="ECO:0000256" key="15">
    <source>
        <dbReference type="SAM" id="MobiDB-lite"/>
    </source>
</evidence>
<evidence type="ECO:0000256" key="1">
    <source>
        <dbReference type="ARBA" id="ARBA00004123"/>
    </source>
</evidence>
<dbReference type="PANTHER" id="PTHR12734">
    <property type="entry name" value="METHYLTRANSFERASE-RELATED"/>
    <property type="match status" value="1"/>
</dbReference>
<evidence type="ECO:0000256" key="12">
    <source>
        <dbReference type="ARBA" id="ARBA00074415"/>
    </source>
</evidence>
<evidence type="ECO:0000256" key="11">
    <source>
        <dbReference type="ARBA" id="ARBA00064164"/>
    </source>
</evidence>
<dbReference type="AlphaFoldDB" id="A0A0R3TK77"/>
<dbReference type="PANTHER" id="PTHR12734:SF0">
    <property type="entry name" value="18S RRNA (GUANINE-N(7))-METHYLTRANSFERASE-RELATED"/>
    <property type="match status" value="1"/>
</dbReference>
<keyword evidence="7" id="KW-0949">S-adenosyl-L-methionine</keyword>
<proteinExistence type="inferred from homology"/>
<evidence type="ECO:0000313" key="20">
    <source>
        <dbReference type="WBParaSite" id="HNAJ_0000755001-mRNA-1"/>
    </source>
</evidence>
<evidence type="ECO:0000256" key="13">
    <source>
        <dbReference type="ARBA" id="ARBA00075516"/>
    </source>
</evidence>
<comment type="catalytic activity">
    <reaction evidence="9">
        <text>a guanosine in 18S rRNA + S-adenosyl-L-methionine = an N(7)-methylguanosine in 18S rRNA + S-adenosyl-L-homocysteine</text>
        <dbReference type="Rhea" id="RHEA:54584"/>
        <dbReference type="Rhea" id="RHEA-COMP:13937"/>
        <dbReference type="Rhea" id="RHEA-COMP:13938"/>
        <dbReference type="ChEBI" id="CHEBI:57856"/>
        <dbReference type="ChEBI" id="CHEBI:59789"/>
        <dbReference type="ChEBI" id="CHEBI:74269"/>
        <dbReference type="ChEBI" id="CHEBI:74480"/>
    </reaction>
</comment>
<dbReference type="GO" id="GO:0016435">
    <property type="term" value="F:rRNA (guanine) methyltransferase activity"/>
    <property type="evidence" value="ECO:0007669"/>
    <property type="project" value="InterPro"/>
</dbReference>
<evidence type="ECO:0000256" key="4">
    <source>
        <dbReference type="ARBA" id="ARBA00022490"/>
    </source>
</evidence>
<evidence type="ECO:0000256" key="10">
    <source>
        <dbReference type="ARBA" id="ARBA00059355"/>
    </source>
</evidence>
<dbReference type="WBParaSite" id="HNAJ_0000755001-mRNA-1">
    <property type="protein sequence ID" value="HNAJ_0000755001-mRNA-1"/>
    <property type="gene ID" value="HNAJ_0000755001"/>
</dbReference>
<keyword evidence="19" id="KW-1185">Reference proteome</keyword>
<dbReference type="SUPFAM" id="SSF53335">
    <property type="entry name" value="S-adenosyl-L-methionine-dependent methyltransferases"/>
    <property type="match status" value="1"/>
</dbReference>
<sequence length="278" mass="31095">MSRNKRPEHFYDEKEAEKYTSNSHIIEIQTKLSERAIELLALPEEKNALILDIGCGSCLSGEVLTESGLSWVGIDISKAMLNVAKERECEGDLVLGDIGQFLPFRSGTFDGAISISAVQWLFNSETSSQNPIRRIRTFFASLYACLSRSSRAVLQIYPESSTQLDLLQTEAIRAGFTGGIVVDFPNSTRAKKYFMVLNVGVIRSLPQAMTGDEATGETVTMVEQRRQALNRLRETRKNGKCAKKSVAWIKHKKDLARRRGKDVAHDSKFTGRSRGPRF</sequence>
<dbReference type="Pfam" id="PF08241">
    <property type="entry name" value="Methyltransf_11"/>
    <property type="match status" value="1"/>
</dbReference>
<feature type="region of interest" description="Disordered" evidence="15">
    <location>
        <begin position="255"/>
        <end position="278"/>
    </location>
</feature>
<name>A0A0R3TK77_RODNA</name>
<organism evidence="20">
    <name type="scientific">Rodentolepis nana</name>
    <name type="common">Dwarf tapeworm</name>
    <name type="synonym">Hymenolepis nana</name>
    <dbReference type="NCBI Taxonomy" id="102285"/>
    <lineage>
        <taxon>Eukaryota</taxon>
        <taxon>Metazoa</taxon>
        <taxon>Spiralia</taxon>
        <taxon>Lophotrochozoa</taxon>
        <taxon>Platyhelminthes</taxon>
        <taxon>Cestoda</taxon>
        <taxon>Eucestoda</taxon>
        <taxon>Cyclophyllidea</taxon>
        <taxon>Hymenolepididae</taxon>
        <taxon>Rodentolepis</taxon>
    </lineage>
</organism>
<dbReference type="GO" id="GO:0070476">
    <property type="term" value="P:rRNA (guanine-N7)-methylation"/>
    <property type="evidence" value="ECO:0007669"/>
    <property type="project" value="InterPro"/>
</dbReference>
<comment type="subcellular location">
    <subcellularLocation>
        <location evidence="2">Cytoplasm</location>
    </subcellularLocation>
    <subcellularLocation>
        <location evidence="1">Nucleus</location>
    </subcellularLocation>
</comment>
<dbReference type="GO" id="GO:0005730">
    <property type="term" value="C:nucleolus"/>
    <property type="evidence" value="ECO:0007669"/>
    <property type="project" value="UniProtKB-ARBA"/>
</dbReference>